<dbReference type="PANTHER" id="PTHR13459:SF1">
    <property type="entry name" value="E3 UBIQUITIN-PROTEIN LIGASE RNF220 ISOFORM X1"/>
    <property type="match status" value="1"/>
</dbReference>
<reference evidence="3" key="1">
    <citation type="submission" date="2019-12" db="UniProtKB">
        <authorList>
            <consortium name="WormBaseParasite"/>
        </authorList>
    </citation>
    <scope>IDENTIFICATION</scope>
</reference>
<dbReference type="AlphaFoldDB" id="A0A5S6R0N8"/>
<dbReference type="GO" id="GO:0061630">
    <property type="term" value="F:ubiquitin protein ligase activity"/>
    <property type="evidence" value="ECO:0007669"/>
    <property type="project" value="TreeGrafter"/>
</dbReference>
<evidence type="ECO:0000256" key="1">
    <source>
        <dbReference type="SAM" id="MobiDB-lite"/>
    </source>
</evidence>
<feature type="region of interest" description="Disordered" evidence="1">
    <location>
        <begin position="216"/>
        <end position="275"/>
    </location>
</feature>
<dbReference type="GO" id="GO:0016567">
    <property type="term" value="P:protein ubiquitination"/>
    <property type="evidence" value="ECO:0007669"/>
    <property type="project" value="TreeGrafter"/>
</dbReference>
<accession>A0A5S6R0N8</accession>
<feature type="compositionally biased region" description="Polar residues" evidence="1">
    <location>
        <begin position="261"/>
        <end position="273"/>
    </location>
</feature>
<name>A0A5S6R0N8_TRIMR</name>
<proteinExistence type="predicted"/>
<organism evidence="2 3">
    <name type="scientific">Trichuris muris</name>
    <name type="common">Mouse whipworm</name>
    <dbReference type="NCBI Taxonomy" id="70415"/>
    <lineage>
        <taxon>Eukaryota</taxon>
        <taxon>Metazoa</taxon>
        <taxon>Ecdysozoa</taxon>
        <taxon>Nematoda</taxon>
        <taxon>Enoplea</taxon>
        <taxon>Dorylaimia</taxon>
        <taxon>Trichinellida</taxon>
        <taxon>Trichuridae</taxon>
        <taxon>Trichuris</taxon>
    </lineage>
</organism>
<dbReference type="PANTHER" id="PTHR13459">
    <property type="entry name" value="E3 UBIQUITIN-PROTEIN LIGASE RNF220 ISOFORM X1"/>
    <property type="match status" value="1"/>
</dbReference>
<dbReference type="WBParaSite" id="TMUE_3000013216.1">
    <property type="protein sequence ID" value="TMUE_3000013216.1"/>
    <property type="gene ID" value="WBGene00284948"/>
</dbReference>
<evidence type="ECO:0000313" key="3">
    <source>
        <dbReference type="WBParaSite" id="TMUE_3000013216.1"/>
    </source>
</evidence>
<dbReference type="Proteomes" id="UP000046395">
    <property type="component" value="Unassembled WGS sequence"/>
</dbReference>
<dbReference type="InterPro" id="IPR052443">
    <property type="entry name" value="E3_ubiq-ligase_RNF220-like"/>
</dbReference>
<sequence>MFTNYGSVFGMSPSDKGRPPSPLAPLAASTSGCPTIPQAAVAAAAALFPSGLSASGTLGNCALPLWPFIGHANLLPAAWTYNASVWTGPENVHSAEMVARLRHAKSTGAADQKRMRFGDSCECPICGEVLHLRDVDEHFEQESKEIDKAFARLKNSLEEPCKSEESKDATGDEAERNSNGRYEVFCRVQRNRQNRLREQMAAFRYCPQMSPCESASDKASNQCSNEDDGTGCSSVGDSKWSPSSSQNSYGAPTGAPEDKQTLSSPFPSTSADSMQKLDLMWTSSLHAMSADDVGNESPWETEPSTSDFRNDGTPKSGKEGQHQ</sequence>
<feature type="compositionally biased region" description="Basic and acidic residues" evidence="1">
    <location>
        <begin position="308"/>
        <end position="323"/>
    </location>
</feature>
<protein>
    <submittedName>
        <fullName evidence="3">E3 ubiquitin-protein ligase RNF220 middle domain-containing protein</fullName>
    </submittedName>
</protein>
<keyword evidence="2" id="KW-1185">Reference proteome</keyword>
<feature type="region of interest" description="Disordered" evidence="1">
    <location>
        <begin position="289"/>
        <end position="323"/>
    </location>
</feature>
<feature type="compositionally biased region" description="Polar residues" evidence="1">
    <location>
        <begin position="231"/>
        <end position="250"/>
    </location>
</feature>
<evidence type="ECO:0000313" key="2">
    <source>
        <dbReference type="Proteomes" id="UP000046395"/>
    </source>
</evidence>